<evidence type="ECO:0000313" key="3">
    <source>
        <dbReference type="Proteomes" id="UP000717585"/>
    </source>
</evidence>
<reference evidence="2" key="1">
    <citation type="submission" date="2021-05" db="EMBL/GenBank/DDBJ databases">
        <title>A free-living protist that lacks canonical eukaryotic 1 DNA replication and segregation systems.</title>
        <authorList>
            <person name="Salas-Leiva D.E."/>
            <person name="Tromer E.C."/>
            <person name="Curtis B.A."/>
            <person name="Jerlstrom-Hultqvist J."/>
            <person name="Kolisko M."/>
            <person name="Yi Z."/>
            <person name="Salas-Leiva J.S."/>
            <person name="Gallot-Lavallee L."/>
            <person name="Kops G.J.P.L."/>
            <person name="Archibald J.M."/>
            <person name="Simpson A.G.B."/>
            <person name="Roger A.J."/>
        </authorList>
    </citation>
    <scope>NUCLEOTIDE SEQUENCE</scope>
    <source>
        <strain evidence="2">BICM</strain>
    </source>
</reference>
<feature type="compositionally biased region" description="Polar residues" evidence="1">
    <location>
        <begin position="219"/>
        <end position="234"/>
    </location>
</feature>
<gene>
    <name evidence="2" type="ORF">J8273_7326</name>
</gene>
<keyword evidence="3" id="KW-1185">Reference proteome</keyword>
<dbReference type="EMBL" id="JAHDYR010000062">
    <property type="protein sequence ID" value="KAG9391052.1"/>
    <property type="molecule type" value="Genomic_DNA"/>
</dbReference>
<dbReference type="Proteomes" id="UP000717585">
    <property type="component" value="Unassembled WGS sequence"/>
</dbReference>
<organism evidence="2 3">
    <name type="scientific">Carpediemonas membranifera</name>
    <dbReference type="NCBI Taxonomy" id="201153"/>
    <lineage>
        <taxon>Eukaryota</taxon>
        <taxon>Metamonada</taxon>
        <taxon>Carpediemonas-like organisms</taxon>
        <taxon>Carpediemonas</taxon>
    </lineage>
</organism>
<protein>
    <submittedName>
        <fullName evidence="2">Uncharacterized protein</fullName>
    </submittedName>
</protein>
<accession>A0A8J6B1J6</accession>
<name>A0A8J6B1J6_9EUKA</name>
<comment type="caution">
    <text evidence="2">The sequence shown here is derived from an EMBL/GenBank/DDBJ whole genome shotgun (WGS) entry which is preliminary data.</text>
</comment>
<feature type="region of interest" description="Disordered" evidence="1">
    <location>
        <begin position="38"/>
        <end position="59"/>
    </location>
</feature>
<dbReference type="AlphaFoldDB" id="A0A8J6B1J6"/>
<feature type="region of interest" description="Disordered" evidence="1">
    <location>
        <begin position="211"/>
        <end position="234"/>
    </location>
</feature>
<proteinExistence type="predicted"/>
<evidence type="ECO:0000313" key="2">
    <source>
        <dbReference type="EMBL" id="KAG9391052.1"/>
    </source>
</evidence>
<evidence type="ECO:0000256" key="1">
    <source>
        <dbReference type="SAM" id="MobiDB-lite"/>
    </source>
</evidence>
<sequence length="234" mass="25363">MATPELLRVSDILHSLTINDERVSQAIKLIDDVVSEKKPKSIRSMSHRRTGSASSSGEIRQHIIDTVSTYTPVQPSSFVDHGPVSPKSRNSTDLRRIAASRITSQGTPLVNSPSLASFSSLSASPGTPASAAPRKFRYIQPVSVDEVRALPPYMSGSISASELNRAILRLNEDEVTEGTTQDRAAMAQTVSKAIPDPKRTPKVMRALHRLGRLEPETLAEQSGQPSPAQQFANE</sequence>